<reference evidence="3" key="1">
    <citation type="submission" date="2022-11" db="UniProtKB">
        <authorList>
            <consortium name="WormBaseParasite"/>
        </authorList>
    </citation>
    <scope>IDENTIFICATION</scope>
</reference>
<organism evidence="2 3">
    <name type="scientific">Ditylenchus dipsaci</name>
    <dbReference type="NCBI Taxonomy" id="166011"/>
    <lineage>
        <taxon>Eukaryota</taxon>
        <taxon>Metazoa</taxon>
        <taxon>Ecdysozoa</taxon>
        <taxon>Nematoda</taxon>
        <taxon>Chromadorea</taxon>
        <taxon>Rhabditida</taxon>
        <taxon>Tylenchina</taxon>
        <taxon>Tylenchomorpha</taxon>
        <taxon>Sphaerularioidea</taxon>
        <taxon>Anguinidae</taxon>
        <taxon>Anguininae</taxon>
        <taxon>Ditylenchus</taxon>
    </lineage>
</organism>
<keyword evidence="1" id="KW-0472">Membrane</keyword>
<evidence type="ECO:0000256" key="1">
    <source>
        <dbReference type="SAM" id="Phobius"/>
    </source>
</evidence>
<dbReference type="AlphaFoldDB" id="A0A915DYG5"/>
<name>A0A915DYG5_9BILA</name>
<proteinExistence type="predicted"/>
<dbReference type="Proteomes" id="UP000887574">
    <property type="component" value="Unplaced"/>
</dbReference>
<sequence length="106" mass="12142">MFRCQARFQIQLEHPPPGILPAKHFSLVWAWSGGYSCECVGLAWDGKFFTIDNIQHWFDFRYYNFTINPVDFMAVAILRVCILLGGAVGVYSNPRAERRRVLATAT</sequence>
<keyword evidence="1" id="KW-1133">Transmembrane helix</keyword>
<dbReference type="WBParaSite" id="jg25017">
    <property type="protein sequence ID" value="jg25017"/>
    <property type="gene ID" value="jg25017"/>
</dbReference>
<evidence type="ECO:0000313" key="2">
    <source>
        <dbReference type="Proteomes" id="UP000887574"/>
    </source>
</evidence>
<protein>
    <submittedName>
        <fullName evidence="3">Uncharacterized protein</fullName>
    </submittedName>
</protein>
<accession>A0A915DYG5</accession>
<keyword evidence="2" id="KW-1185">Reference proteome</keyword>
<feature type="transmembrane region" description="Helical" evidence="1">
    <location>
        <begin position="72"/>
        <end position="91"/>
    </location>
</feature>
<keyword evidence="1" id="KW-0812">Transmembrane</keyword>
<evidence type="ECO:0000313" key="3">
    <source>
        <dbReference type="WBParaSite" id="jg25017"/>
    </source>
</evidence>